<dbReference type="AlphaFoldDB" id="A0A4P9WAD2"/>
<keyword evidence="2" id="KW-1185">Reference proteome</keyword>
<evidence type="ECO:0000313" key="1">
    <source>
        <dbReference type="EMBL" id="RKO88108.1"/>
    </source>
</evidence>
<accession>A0A4P9WAD2</accession>
<sequence length="269" mass="30580">MNTARTIFNKIWNKTFGKMWPINFGSGKEDIESQLTGSKVTFQDETTVISSLYDNASEEHLYVPNTINFEKHLKKPVKIQERIICQSPETYNDESLKATVDKVLDDPPNFSLSPPALPISSYIPENNSVKRTRATTYLPERAIPVHNNFTSDEFGSPQIADYGKRNFDTEQAFRDTAPSSQSGVRQFSGQLPYATTPRSFENPMTKIIPQPTKMGKVCFNDALDKAGPFYLRQWQIWENAPFIPSLGDVTKDPRYAIQTKGFTTEYTRI</sequence>
<dbReference type="EMBL" id="KZ996940">
    <property type="protein sequence ID" value="RKO88108.1"/>
    <property type="molecule type" value="Genomic_DNA"/>
</dbReference>
<gene>
    <name evidence="1" type="ORF">BDK51DRAFT_39215</name>
</gene>
<protein>
    <submittedName>
        <fullName evidence="1">Uncharacterized protein</fullName>
    </submittedName>
</protein>
<organism evidence="1 2">
    <name type="scientific">Blyttiomyces helicus</name>
    <dbReference type="NCBI Taxonomy" id="388810"/>
    <lineage>
        <taxon>Eukaryota</taxon>
        <taxon>Fungi</taxon>
        <taxon>Fungi incertae sedis</taxon>
        <taxon>Chytridiomycota</taxon>
        <taxon>Chytridiomycota incertae sedis</taxon>
        <taxon>Chytridiomycetes</taxon>
        <taxon>Chytridiomycetes incertae sedis</taxon>
        <taxon>Blyttiomyces</taxon>
    </lineage>
</organism>
<name>A0A4P9WAD2_9FUNG</name>
<dbReference type="Proteomes" id="UP000269721">
    <property type="component" value="Unassembled WGS sequence"/>
</dbReference>
<proteinExistence type="predicted"/>
<evidence type="ECO:0000313" key="2">
    <source>
        <dbReference type="Proteomes" id="UP000269721"/>
    </source>
</evidence>
<reference evidence="2" key="1">
    <citation type="journal article" date="2018" name="Nat. Microbiol.">
        <title>Leveraging single-cell genomics to expand the fungal tree of life.</title>
        <authorList>
            <person name="Ahrendt S.R."/>
            <person name="Quandt C.A."/>
            <person name="Ciobanu D."/>
            <person name="Clum A."/>
            <person name="Salamov A."/>
            <person name="Andreopoulos B."/>
            <person name="Cheng J.F."/>
            <person name="Woyke T."/>
            <person name="Pelin A."/>
            <person name="Henrissat B."/>
            <person name="Reynolds N.K."/>
            <person name="Benny G.L."/>
            <person name="Smith M.E."/>
            <person name="James T.Y."/>
            <person name="Grigoriev I.V."/>
        </authorList>
    </citation>
    <scope>NUCLEOTIDE SEQUENCE [LARGE SCALE GENOMIC DNA]</scope>
</reference>